<dbReference type="SMART" id="SM00530">
    <property type="entry name" value="HTH_XRE"/>
    <property type="match status" value="1"/>
</dbReference>
<dbReference type="SUPFAM" id="SSF47413">
    <property type="entry name" value="lambda repressor-like DNA-binding domains"/>
    <property type="match status" value="1"/>
</dbReference>
<dbReference type="PANTHER" id="PTHR46558">
    <property type="entry name" value="TRACRIPTIONAL REGULATORY PROTEIN-RELATED-RELATED"/>
    <property type="match status" value="1"/>
</dbReference>
<dbReference type="GO" id="GO:0003677">
    <property type="term" value="F:DNA binding"/>
    <property type="evidence" value="ECO:0007669"/>
    <property type="project" value="UniProtKB-KW"/>
</dbReference>
<comment type="caution">
    <text evidence="3">The sequence shown here is derived from an EMBL/GenBank/DDBJ whole genome shotgun (WGS) entry which is preliminary data.</text>
</comment>
<dbReference type="InterPro" id="IPR010982">
    <property type="entry name" value="Lambda_DNA-bd_dom_sf"/>
</dbReference>
<dbReference type="Proteomes" id="UP000240987">
    <property type="component" value="Unassembled WGS sequence"/>
</dbReference>
<organism evidence="3 4">
    <name type="scientific">Photobacterium frigidiphilum</name>
    <dbReference type="NCBI Taxonomy" id="264736"/>
    <lineage>
        <taxon>Bacteria</taxon>
        <taxon>Pseudomonadati</taxon>
        <taxon>Pseudomonadota</taxon>
        <taxon>Gammaproteobacteria</taxon>
        <taxon>Vibrionales</taxon>
        <taxon>Vibrionaceae</taxon>
        <taxon>Photobacterium</taxon>
    </lineage>
</organism>
<gene>
    <name evidence="3" type="ORF">C9J12_16030</name>
</gene>
<evidence type="ECO:0000259" key="2">
    <source>
        <dbReference type="PROSITE" id="PS50943"/>
    </source>
</evidence>
<dbReference type="EMBL" id="PYMJ01000016">
    <property type="protein sequence ID" value="PSU47235.1"/>
    <property type="molecule type" value="Genomic_DNA"/>
</dbReference>
<keyword evidence="4" id="KW-1185">Reference proteome</keyword>
<accession>A0A2T3JEB2</accession>
<dbReference type="RefSeq" id="WP_107243633.1">
    <property type="nucleotide sequence ID" value="NZ_JBALVU010000005.1"/>
</dbReference>
<dbReference type="InterPro" id="IPR001387">
    <property type="entry name" value="Cro/C1-type_HTH"/>
</dbReference>
<evidence type="ECO:0000313" key="3">
    <source>
        <dbReference type="EMBL" id="PSU47235.1"/>
    </source>
</evidence>
<protein>
    <submittedName>
        <fullName evidence="3">XRE family transcriptional regulator</fullName>
    </submittedName>
</protein>
<reference evidence="3 4" key="1">
    <citation type="submission" date="2018-01" db="EMBL/GenBank/DDBJ databases">
        <title>Whole genome sequencing of Histamine producing bacteria.</title>
        <authorList>
            <person name="Butler K."/>
        </authorList>
    </citation>
    <scope>NUCLEOTIDE SEQUENCE [LARGE SCALE GENOMIC DNA]</scope>
    <source>
        <strain evidence="3 4">JCM 12947</strain>
    </source>
</reference>
<dbReference type="AlphaFoldDB" id="A0A2T3JEB2"/>
<dbReference type="OrthoDB" id="5815699at2"/>
<dbReference type="PROSITE" id="PS50943">
    <property type="entry name" value="HTH_CROC1"/>
    <property type="match status" value="1"/>
</dbReference>
<dbReference type="CDD" id="cd00093">
    <property type="entry name" value="HTH_XRE"/>
    <property type="match status" value="1"/>
</dbReference>
<keyword evidence="1" id="KW-0238">DNA-binding</keyword>
<feature type="domain" description="HTH cro/C1-type" evidence="2">
    <location>
        <begin position="17"/>
        <end position="71"/>
    </location>
</feature>
<proteinExistence type="predicted"/>
<dbReference type="PANTHER" id="PTHR46558:SF3">
    <property type="entry name" value="TRANSCRIPTIONAL REGULATOR"/>
    <property type="match status" value="1"/>
</dbReference>
<name>A0A2T3JEB2_9GAMM</name>
<evidence type="ECO:0000313" key="4">
    <source>
        <dbReference type="Proteomes" id="UP000240987"/>
    </source>
</evidence>
<sequence length="126" mass="14458">MDDTRLENVKLRTATKIREARERKDITQVAMAKALGLARQTYLDLESGKTEPRISTLVSIADITGRPLIWFIYEDEGPISSEDKNDIQVLLDLFAQVPRSMRSKLIEHNMSFVSCWIDYVASVKRK</sequence>
<evidence type="ECO:0000256" key="1">
    <source>
        <dbReference type="ARBA" id="ARBA00023125"/>
    </source>
</evidence>
<dbReference type="Gene3D" id="1.10.260.40">
    <property type="entry name" value="lambda repressor-like DNA-binding domains"/>
    <property type="match status" value="1"/>
</dbReference>
<dbReference type="Pfam" id="PF01381">
    <property type="entry name" value="HTH_3"/>
    <property type="match status" value="1"/>
</dbReference>